<feature type="chain" id="PRO_5045222251" evidence="1">
    <location>
        <begin position="21"/>
        <end position="151"/>
    </location>
</feature>
<protein>
    <submittedName>
        <fullName evidence="2">LPP20 family lipoprotein</fullName>
    </submittedName>
</protein>
<sequence length="151" mass="16932">MPKIQLILLFVLAISGCSQMFDKHVEWEAVPPDHYPVLHAVGYAPISSQSGLDENTRMLQAMRASKMDAYRELAEQIYGQQVTAGSAMGGTTLDQDRLQVAVSGVVRGARVVRTYPLGDIYATELELDMADVQRMYQSLNPPRRIHDVQYY</sequence>
<dbReference type="PIRSF" id="PIRSF028687">
    <property type="entry name" value="UCP028687"/>
    <property type="match status" value="1"/>
</dbReference>
<keyword evidence="3" id="KW-1185">Reference proteome</keyword>
<name>A0ABW4XII7_9GAMM</name>
<accession>A0ABW4XII7</accession>
<dbReference type="EMBL" id="JBHUHT010000007">
    <property type="protein sequence ID" value="MFD2094847.1"/>
    <property type="molecule type" value="Genomic_DNA"/>
</dbReference>
<dbReference type="InterPro" id="IPR007293">
    <property type="entry name" value="FlgP"/>
</dbReference>
<dbReference type="Proteomes" id="UP001597380">
    <property type="component" value="Unassembled WGS sequence"/>
</dbReference>
<keyword evidence="2" id="KW-0449">Lipoprotein</keyword>
<evidence type="ECO:0000313" key="3">
    <source>
        <dbReference type="Proteomes" id="UP001597380"/>
    </source>
</evidence>
<comment type="caution">
    <text evidence="2">The sequence shown here is derived from an EMBL/GenBank/DDBJ whole genome shotgun (WGS) entry which is preliminary data.</text>
</comment>
<feature type="signal peptide" evidence="1">
    <location>
        <begin position="1"/>
        <end position="20"/>
    </location>
</feature>
<organism evidence="2 3">
    <name type="scientific">Corallincola platygyrae</name>
    <dbReference type="NCBI Taxonomy" id="1193278"/>
    <lineage>
        <taxon>Bacteria</taxon>
        <taxon>Pseudomonadati</taxon>
        <taxon>Pseudomonadota</taxon>
        <taxon>Gammaproteobacteria</taxon>
        <taxon>Alteromonadales</taxon>
        <taxon>Psychromonadaceae</taxon>
        <taxon>Corallincola</taxon>
    </lineage>
</organism>
<gene>
    <name evidence="2" type="ORF">ACFSJ3_02540</name>
</gene>
<evidence type="ECO:0000313" key="2">
    <source>
        <dbReference type="EMBL" id="MFD2094847.1"/>
    </source>
</evidence>
<keyword evidence="1" id="KW-0732">Signal</keyword>
<evidence type="ECO:0000256" key="1">
    <source>
        <dbReference type="SAM" id="SignalP"/>
    </source>
</evidence>
<dbReference type="RefSeq" id="WP_345338150.1">
    <property type="nucleotide sequence ID" value="NZ_BAABLI010000004.1"/>
</dbReference>
<dbReference type="PROSITE" id="PS51257">
    <property type="entry name" value="PROKAR_LIPOPROTEIN"/>
    <property type="match status" value="1"/>
</dbReference>
<reference evidence="3" key="1">
    <citation type="journal article" date="2019" name="Int. J. Syst. Evol. Microbiol.">
        <title>The Global Catalogue of Microorganisms (GCM) 10K type strain sequencing project: providing services to taxonomists for standard genome sequencing and annotation.</title>
        <authorList>
            <consortium name="The Broad Institute Genomics Platform"/>
            <consortium name="The Broad Institute Genome Sequencing Center for Infectious Disease"/>
            <person name="Wu L."/>
            <person name="Ma J."/>
        </authorList>
    </citation>
    <scope>NUCLEOTIDE SEQUENCE [LARGE SCALE GENOMIC DNA]</scope>
    <source>
        <strain evidence="3">CGMCC 1.10992</strain>
    </source>
</reference>
<proteinExistence type="predicted"/>